<gene>
    <name evidence="1" type="ORF">Adt_03271</name>
</gene>
<proteinExistence type="predicted"/>
<evidence type="ECO:0008006" key="3">
    <source>
        <dbReference type="Google" id="ProtNLM"/>
    </source>
</evidence>
<sequence>MSTNFGSNVISEYPVEVVEVSSREVSPKLAEVLPIRGIATCMGEKMTIIPAFGGGWPVGVVQCKDEALFGLVLLAGPQSIRMPLNVFEIVYLQKMILKKMDKEEDVGWYYFAPRELTSLRPGLPFVNKAVEGDLILGVWQLTDRWLTTQIRS</sequence>
<dbReference type="EMBL" id="JBFOLK010000001">
    <property type="protein sequence ID" value="KAL2542293.1"/>
    <property type="molecule type" value="Genomic_DNA"/>
</dbReference>
<comment type="caution">
    <text evidence="1">The sequence shown here is derived from an EMBL/GenBank/DDBJ whole genome shotgun (WGS) entry which is preliminary data.</text>
</comment>
<reference evidence="2" key="1">
    <citation type="submission" date="2024-07" db="EMBL/GenBank/DDBJ databases">
        <title>Two chromosome-level genome assemblies of Korean endemic species Abeliophyllum distichum and Forsythia ovata (Oleaceae).</title>
        <authorList>
            <person name="Jang H."/>
        </authorList>
    </citation>
    <scope>NUCLEOTIDE SEQUENCE [LARGE SCALE GENOMIC DNA]</scope>
</reference>
<evidence type="ECO:0000313" key="1">
    <source>
        <dbReference type="EMBL" id="KAL2542293.1"/>
    </source>
</evidence>
<evidence type="ECO:0000313" key="2">
    <source>
        <dbReference type="Proteomes" id="UP001604336"/>
    </source>
</evidence>
<accession>A0ABD1VY18</accession>
<name>A0ABD1VY18_9LAMI</name>
<protein>
    <recommendedName>
        <fullName evidence="3">CheW-like domain-containing protein</fullName>
    </recommendedName>
</protein>
<dbReference type="Proteomes" id="UP001604336">
    <property type="component" value="Unassembled WGS sequence"/>
</dbReference>
<dbReference type="AlphaFoldDB" id="A0ABD1VY18"/>
<organism evidence="1 2">
    <name type="scientific">Abeliophyllum distichum</name>
    <dbReference type="NCBI Taxonomy" id="126358"/>
    <lineage>
        <taxon>Eukaryota</taxon>
        <taxon>Viridiplantae</taxon>
        <taxon>Streptophyta</taxon>
        <taxon>Embryophyta</taxon>
        <taxon>Tracheophyta</taxon>
        <taxon>Spermatophyta</taxon>
        <taxon>Magnoliopsida</taxon>
        <taxon>eudicotyledons</taxon>
        <taxon>Gunneridae</taxon>
        <taxon>Pentapetalae</taxon>
        <taxon>asterids</taxon>
        <taxon>lamiids</taxon>
        <taxon>Lamiales</taxon>
        <taxon>Oleaceae</taxon>
        <taxon>Forsythieae</taxon>
        <taxon>Abeliophyllum</taxon>
    </lineage>
</organism>
<keyword evidence="2" id="KW-1185">Reference proteome</keyword>